<feature type="domain" description="Histidine kinase/HSP90-like ATPase" evidence="11">
    <location>
        <begin position="306"/>
        <end position="389"/>
    </location>
</feature>
<dbReference type="GO" id="GO:0005524">
    <property type="term" value="F:ATP binding"/>
    <property type="evidence" value="ECO:0007669"/>
    <property type="project" value="UniProtKB-KW"/>
</dbReference>
<evidence type="ECO:0000256" key="9">
    <source>
        <dbReference type="SAM" id="MobiDB-lite"/>
    </source>
</evidence>
<dbReference type="GO" id="GO:0046983">
    <property type="term" value="F:protein dimerization activity"/>
    <property type="evidence" value="ECO:0007669"/>
    <property type="project" value="InterPro"/>
</dbReference>
<sequence length="397" mass="41595">MTDVPIDPGFRSAWPGIEPLRAWARRHPVPADLLLACGLLGLALVVGAQGSGSGPQLVVVLLVLVAVLGFRRRFPLTVLVVTAALGVVQDLLGPQFPPTTVAVLIAVYTVAAYRDRYRVAAAVSAVAALTAAGIGEDTGFGTFLARLVFGTAIVTAAFALGVNVRTRRVYLASLHDRAVRAERERDQESQIAAARERARIAREMHDIIAHNLSVMIALADGAAFAARTNGAQAEAAAKHVSATGRQALDEMHRLLTVLRSNGDDSPRAPQPGIAALDELVNHVRATGLPATWTVTGRRFPLPPTVELAVYRVAQEALTNVLKHAVAPTSAKIHLTYDEPAVTLEVLDDGRPAPAAVTGAGHGLSGMRERASVTGGDVEAGPRPGGGWRVLGKFGSGA</sequence>
<evidence type="ECO:0000256" key="4">
    <source>
        <dbReference type="ARBA" id="ARBA00022679"/>
    </source>
</evidence>
<reference evidence="14 15" key="1">
    <citation type="submission" date="2023-06" db="EMBL/GenBank/DDBJ databases">
        <authorList>
            <person name="Oyuntsetseg B."/>
            <person name="Kim S.B."/>
        </authorList>
    </citation>
    <scope>NUCLEOTIDE SEQUENCE [LARGE SCALE GENOMIC DNA]</scope>
    <source>
        <strain evidence="14 15">4-36</strain>
    </source>
</reference>
<dbReference type="GO" id="GO:0016020">
    <property type="term" value="C:membrane"/>
    <property type="evidence" value="ECO:0007669"/>
    <property type="project" value="InterPro"/>
</dbReference>
<dbReference type="KEGG" id="amog:QRX60_37250"/>
<keyword evidence="8" id="KW-0902">Two-component regulatory system</keyword>
<keyword evidence="4" id="KW-0808">Transferase</keyword>
<keyword evidence="3" id="KW-0597">Phosphoprotein</keyword>
<keyword evidence="10" id="KW-0812">Transmembrane</keyword>
<dbReference type="PANTHER" id="PTHR24421">
    <property type="entry name" value="NITRATE/NITRITE SENSOR PROTEIN NARX-RELATED"/>
    <property type="match status" value="1"/>
</dbReference>
<keyword evidence="5" id="KW-0547">Nucleotide-binding</keyword>
<feature type="transmembrane region" description="Helical" evidence="10">
    <location>
        <begin position="54"/>
        <end position="70"/>
    </location>
</feature>
<dbReference type="InterPro" id="IPR055558">
    <property type="entry name" value="DUF7134"/>
</dbReference>
<organism evidence="14 15">
    <name type="scientific">Amycolatopsis mongoliensis</name>
    <dbReference type="NCBI Taxonomy" id="715475"/>
    <lineage>
        <taxon>Bacteria</taxon>
        <taxon>Bacillati</taxon>
        <taxon>Actinomycetota</taxon>
        <taxon>Actinomycetes</taxon>
        <taxon>Pseudonocardiales</taxon>
        <taxon>Pseudonocardiaceae</taxon>
        <taxon>Amycolatopsis</taxon>
    </lineage>
</organism>
<proteinExistence type="predicted"/>
<evidence type="ECO:0000256" key="7">
    <source>
        <dbReference type="ARBA" id="ARBA00022840"/>
    </source>
</evidence>
<evidence type="ECO:0000259" key="12">
    <source>
        <dbReference type="Pfam" id="PF07730"/>
    </source>
</evidence>
<feature type="region of interest" description="Disordered" evidence="9">
    <location>
        <begin position="350"/>
        <end position="386"/>
    </location>
</feature>
<dbReference type="InterPro" id="IPR003594">
    <property type="entry name" value="HATPase_dom"/>
</dbReference>
<dbReference type="GO" id="GO:0000155">
    <property type="term" value="F:phosphorelay sensor kinase activity"/>
    <property type="evidence" value="ECO:0007669"/>
    <property type="project" value="InterPro"/>
</dbReference>
<gene>
    <name evidence="14" type="ORF">QRX60_37250</name>
</gene>
<dbReference type="EC" id="2.7.13.3" evidence="2"/>
<dbReference type="InterPro" id="IPR011712">
    <property type="entry name" value="Sig_transdc_His_kin_sub3_dim/P"/>
</dbReference>
<dbReference type="CDD" id="cd16917">
    <property type="entry name" value="HATPase_UhpB-NarQ-NarX-like"/>
    <property type="match status" value="1"/>
</dbReference>
<keyword evidence="7" id="KW-0067">ATP-binding</keyword>
<evidence type="ECO:0000313" key="14">
    <source>
        <dbReference type="EMBL" id="WIX99662.1"/>
    </source>
</evidence>
<dbReference type="EMBL" id="CP127295">
    <property type="protein sequence ID" value="WIX99662.1"/>
    <property type="molecule type" value="Genomic_DNA"/>
</dbReference>
<dbReference type="Pfam" id="PF07730">
    <property type="entry name" value="HisKA_3"/>
    <property type="match status" value="1"/>
</dbReference>
<dbReference type="Gene3D" id="1.20.5.1930">
    <property type="match status" value="1"/>
</dbReference>
<dbReference type="RefSeq" id="WP_285996142.1">
    <property type="nucleotide sequence ID" value="NZ_CP127295.1"/>
</dbReference>
<evidence type="ECO:0000259" key="13">
    <source>
        <dbReference type="Pfam" id="PF23539"/>
    </source>
</evidence>
<dbReference type="SUPFAM" id="SSF55874">
    <property type="entry name" value="ATPase domain of HSP90 chaperone/DNA topoisomerase II/histidine kinase"/>
    <property type="match status" value="1"/>
</dbReference>
<dbReference type="PANTHER" id="PTHR24421:SF10">
    <property type="entry name" value="NITRATE_NITRITE SENSOR PROTEIN NARQ"/>
    <property type="match status" value="1"/>
</dbReference>
<evidence type="ECO:0000256" key="8">
    <source>
        <dbReference type="ARBA" id="ARBA00023012"/>
    </source>
</evidence>
<dbReference type="Proteomes" id="UP001239397">
    <property type="component" value="Chromosome"/>
</dbReference>
<dbReference type="InterPro" id="IPR050482">
    <property type="entry name" value="Sensor_HK_TwoCompSys"/>
</dbReference>
<evidence type="ECO:0000256" key="2">
    <source>
        <dbReference type="ARBA" id="ARBA00012438"/>
    </source>
</evidence>
<accession>A0A9Y2JKE7</accession>
<keyword evidence="10" id="KW-1133">Transmembrane helix</keyword>
<dbReference type="Pfam" id="PF02518">
    <property type="entry name" value="HATPase_c"/>
    <property type="match status" value="1"/>
</dbReference>
<keyword evidence="10" id="KW-0472">Membrane</keyword>
<evidence type="ECO:0000256" key="10">
    <source>
        <dbReference type="SAM" id="Phobius"/>
    </source>
</evidence>
<dbReference type="Pfam" id="PF23539">
    <property type="entry name" value="DUF7134"/>
    <property type="match status" value="1"/>
</dbReference>
<evidence type="ECO:0000256" key="1">
    <source>
        <dbReference type="ARBA" id="ARBA00000085"/>
    </source>
</evidence>
<evidence type="ECO:0000256" key="3">
    <source>
        <dbReference type="ARBA" id="ARBA00022553"/>
    </source>
</evidence>
<feature type="transmembrane region" description="Helical" evidence="10">
    <location>
        <begin position="140"/>
        <end position="162"/>
    </location>
</feature>
<evidence type="ECO:0000256" key="6">
    <source>
        <dbReference type="ARBA" id="ARBA00022777"/>
    </source>
</evidence>
<keyword evidence="6 14" id="KW-0418">Kinase</keyword>
<dbReference type="Gene3D" id="3.30.565.10">
    <property type="entry name" value="Histidine kinase-like ATPase, C-terminal domain"/>
    <property type="match status" value="1"/>
</dbReference>
<feature type="domain" description="Signal transduction histidine kinase subgroup 3 dimerisation and phosphoacceptor" evidence="12">
    <location>
        <begin position="196"/>
        <end position="261"/>
    </location>
</feature>
<evidence type="ECO:0000259" key="11">
    <source>
        <dbReference type="Pfam" id="PF02518"/>
    </source>
</evidence>
<dbReference type="AlphaFoldDB" id="A0A9Y2JKE7"/>
<name>A0A9Y2JKE7_9PSEU</name>
<feature type="domain" description="DUF7134" evidence="13">
    <location>
        <begin position="20"/>
        <end position="168"/>
    </location>
</feature>
<dbReference type="InterPro" id="IPR036890">
    <property type="entry name" value="HATPase_C_sf"/>
</dbReference>
<keyword evidence="15" id="KW-1185">Reference proteome</keyword>
<evidence type="ECO:0000313" key="15">
    <source>
        <dbReference type="Proteomes" id="UP001239397"/>
    </source>
</evidence>
<comment type="catalytic activity">
    <reaction evidence="1">
        <text>ATP + protein L-histidine = ADP + protein N-phospho-L-histidine.</text>
        <dbReference type="EC" id="2.7.13.3"/>
    </reaction>
</comment>
<evidence type="ECO:0000256" key="5">
    <source>
        <dbReference type="ARBA" id="ARBA00022741"/>
    </source>
</evidence>
<protein>
    <recommendedName>
        <fullName evidence="2">histidine kinase</fullName>
        <ecNumber evidence="2">2.7.13.3</ecNumber>
    </recommendedName>
</protein>